<feature type="transmembrane region" description="Helical" evidence="1">
    <location>
        <begin position="208"/>
        <end position="232"/>
    </location>
</feature>
<accession>L0DGD2</accession>
<keyword evidence="1" id="KW-1133">Transmembrane helix</keyword>
<reference evidence="2 3" key="1">
    <citation type="submission" date="2012-02" db="EMBL/GenBank/DDBJ databases">
        <title>Complete sequence of chromosome of Singulisphaera acidiphila DSM 18658.</title>
        <authorList>
            <consortium name="US DOE Joint Genome Institute (JGI-PGF)"/>
            <person name="Lucas S."/>
            <person name="Copeland A."/>
            <person name="Lapidus A."/>
            <person name="Glavina del Rio T."/>
            <person name="Dalin E."/>
            <person name="Tice H."/>
            <person name="Bruce D."/>
            <person name="Goodwin L."/>
            <person name="Pitluck S."/>
            <person name="Peters L."/>
            <person name="Ovchinnikova G."/>
            <person name="Chertkov O."/>
            <person name="Kyrpides N."/>
            <person name="Mavromatis K."/>
            <person name="Ivanova N."/>
            <person name="Brettin T."/>
            <person name="Detter J.C."/>
            <person name="Han C."/>
            <person name="Larimer F."/>
            <person name="Land M."/>
            <person name="Hauser L."/>
            <person name="Markowitz V."/>
            <person name="Cheng J.-F."/>
            <person name="Hugenholtz P."/>
            <person name="Woyke T."/>
            <person name="Wu D."/>
            <person name="Tindall B."/>
            <person name="Pomrenke H."/>
            <person name="Brambilla E."/>
            <person name="Klenk H.-P."/>
            <person name="Eisen J.A."/>
        </authorList>
    </citation>
    <scope>NUCLEOTIDE SEQUENCE [LARGE SCALE GENOMIC DNA]</scope>
    <source>
        <strain evidence="3">ATCC BAA-1392 / DSM 18658 / VKM B-2454 / MOB10</strain>
    </source>
</reference>
<dbReference type="eggNOG" id="ENOG503211M">
    <property type="taxonomic scope" value="Bacteria"/>
</dbReference>
<keyword evidence="1" id="KW-0812">Transmembrane</keyword>
<dbReference type="EMBL" id="CP003364">
    <property type="protein sequence ID" value="AGA27895.1"/>
    <property type="molecule type" value="Genomic_DNA"/>
</dbReference>
<dbReference type="OrthoDB" id="797232at2"/>
<dbReference type="STRING" id="886293.Sinac_3648"/>
<evidence type="ECO:0008006" key="4">
    <source>
        <dbReference type="Google" id="ProtNLM"/>
    </source>
</evidence>
<feature type="transmembrane region" description="Helical" evidence="1">
    <location>
        <begin position="6"/>
        <end position="25"/>
    </location>
</feature>
<protein>
    <recommendedName>
        <fullName evidence="4">DUF4239 domain-containing protein</fullName>
    </recommendedName>
</protein>
<dbReference type="RefSeq" id="WP_015247036.1">
    <property type="nucleotide sequence ID" value="NC_019892.1"/>
</dbReference>
<dbReference type="AlphaFoldDB" id="L0DGD2"/>
<sequence length="267" mass="29749">MELDTYVMGFFLVVTSAILAILGLLSVRKLLRTRDLLSCHDVGGYLLSVVGTLYAVILGLIVVDSMGNFQEAHLTTEQESNSLANVLILANQLPKGKRDEIQSHAQAYINQVIKEEWPAMDEGRHSDKAHHSAIRLFNVVSDFEPKTEKEKAIYATQLSSLCQFWDSRRTRTVTAAHGVSPLEWFVLLLGGAVTVAFTYFFKLDNLRIQLVMTVMVSTLIALNLFLVLMFGYPFSGDHRVSPDGFRVAGMLLEQQSDVSKTASPQPR</sequence>
<dbReference type="KEGG" id="saci:Sinac_3648"/>
<dbReference type="Proteomes" id="UP000010798">
    <property type="component" value="Chromosome"/>
</dbReference>
<feature type="transmembrane region" description="Helical" evidence="1">
    <location>
        <begin position="184"/>
        <end position="201"/>
    </location>
</feature>
<keyword evidence="3" id="KW-1185">Reference proteome</keyword>
<evidence type="ECO:0000313" key="3">
    <source>
        <dbReference type="Proteomes" id="UP000010798"/>
    </source>
</evidence>
<dbReference type="Pfam" id="PF14023">
    <property type="entry name" value="Bestrophin-like"/>
    <property type="match status" value="1"/>
</dbReference>
<dbReference type="InterPro" id="IPR025333">
    <property type="entry name" value="DUF4239"/>
</dbReference>
<feature type="transmembrane region" description="Helical" evidence="1">
    <location>
        <begin position="45"/>
        <end position="63"/>
    </location>
</feature>
<evidence type="ECO:0000313" key="2">
    <source>
        <dbReference type="EMBL" id="AGA27895.1"/>
    </source>
</evidence>
<dbReference type="HOGENOM" id="CLU_090342_0_1_0"/>
<keyword evidence="1" id="KW-0472">Membrane</keyword>
<gene>
    <name evidence="2" type="ordered locus">Sinac_3648</name>
</gene>
<evidence type="ECO:0000256" key="1">
    <source>
        <dbReference type="SAM" id="Phobius"/>
    </source>
</evidence>
<name>L0DGD2_SINAD</name>
<proteinExistence type="predicted"/>
<organism evidence="2 3">
    <name type="scientific">Singulisphaera acidiphila (strain ATCC BAA-1392 / DSM 18658 / VKM B-2454 / MOB10)</name>
    <dbReference type="NCBI Taxonomy" id="886293"/>
    <lineage>
        <taxon>Bacteria</taxon>
        <taxon>Pseudomonadati</taxon>
        <taxon>Planctomycetota</taxon>
        <taxon>Planctomycetia</taxon>
        <taxon>Isosphaerales</taxon>
        <taxon>Isosphaeraceae</taxon>
        <taxon>Singulisphaera</taxon>
    </lineage>
</organism>